<evidence type="ECO:0000313" key="4">
    <source>
        <dbReference type="Proteomes" id="UP001163846"/>
    </source>
</evidence>
<keyword evidence="2" id="KW-0472">Membrane</keyword>
<feature type="compositionally biased region" description="Polar residues" evidence="1">
    <location>
        <begin position="304"/>
        <end position="317"/>
    </location>
</feature>
<dbReference type="AlphaFoldDB" id="A0AA38NZ72"/>
<keyword evidence="2" id="KW-1133">Transmembrane helix</keyword>
<keyword evidence="4" id="KW-1185">Reference proteome</keyword>
<feature type="compositionally biased region" description="Polar residues" evidence="1">
    <location>
        <begin position="281"/>
        <end position="294"/>
    </location>
</feature>
<sequence>MESVLYGCHAAVFIFSLYFMRTNNPSLRFNPNVTVSVLVIMFILSTTHLCINFSRGMEAFVSYQDTPFGASVYLKQLWAKSNMAKQAVYVLNIVVGDSFALYRSYIILNDPTIGNCNQLFCKLLLLPACTLICSAACGFKSVHNLGQLPHSGANAFMREIYSFRIGLFAFSLFTNTFNTLLVVALVTRQIRQLAGLVSTVNLGMPSPYRKVCCTLFQFGTGVPASLITSLVLYSLKMNAIYIVLDSMSQIAGLASTAVVLSNYLPSIPLAEGAPHVLINNRSTQNLGKQPSAQAERNGRARMGSESSVRPLNVSVMTEVSRHSDHSG</sequence>
<proteinExistence type="predicted"/>
<gene>
    <name evidence="3" type="ORF">F5878DRAFT_632930</name>
</gene>
<reference evidence="3" key="1">
    <citation type="submission" date="2022-08" db="EMBL/GenBank/DDBJ databases">
        <authorList>
            <consortium name="DOE Joint Genome Institute"/>
            <person name="Min B."/>
            <person name="Riley R."/>
            <person name="Sierra-Patev S."/>
            <person name="Naranjo-Ortiz M."/>
            <person name="Looney B."/>
            <person name="Konkel Z."/>
            <person name="Slot J.C."/>
            <person name="Sakamoto Y."/>
            <person name="Steenwyk J.L."/>
            <person name="Rokas A."/>
            <person name="Carro J."/>
            <person name="Camarero S."/>
            <person name="Ferreira P."/>
            <person name="Molpeceres G."/>
            <person name="Ruiz-Duenas F.J."/>
            <person name="Serrano A."/>
            <person name="Henrissat B."/>
            <person name="Drula E."/>
            <person name="Hughes K.W."/>
            <person name="Mata J.L."/>
            <person name="Ishikawa N.K."/>
            <person name="Vargas-Isla R."/>
            <person name="Ushijima S."/>
            <person name="Smith C.A."/>
            <person name="Ahrendt S."/>
            <person name="Andreopoulos W."/>
            <person name="He G."/>
            <person name="Labutti K."/>
            <person name="Lipzen A."/>
            <person name="Ng V."/>
            <person name="Sandor L."/>
            <person name="Barry K."/>
            <person name="Martinez A.T."/>
            <person name="Xiao Y."/>
            <person name="Gibbons J.G."/>
            <person name="Terashima K."/>
            <person name="Hibbett D.S."/>
            <person name="Grigoriev I.V."/>
        </authorList>
    </citation>
    <scope>NUCLEOTIDE SEQUENCE</scope>
    <source>
        <strain evidence="3">TFB9207</strain>
    </source>
</reference>
<organism evidence="3 4">
    <name type="scientific">Lentinula raphanica</name>
    <dbReference type="NCBI Taxonomy" id="153919"/>
    <lineage>
        <taxon>Eukaryota</taxon>
        <taxon>Fungi</taxon>
        <taxon>Dikarya</taxon>
        <taxon>Basidiomycota</taxon>
        <taxon>Agaricomycotina</taxon>
        <taxon>Agaricomycetes</taxon>
        <taxon>Agaricomycetidae</taxon>
        <taxon>Agaricales</taxon>
        <taxon>Marasmiineae</taxon>
        <taxon>Omphalotaceae</taxon>
        <taxon>Lentinula</taxon>
    </lineage>
</organism>
<comment type="caution">
    <text evidence="3">The sequence shown here is derived from an EMBL/GenBank/DDBJ whole genome shotgun (WGS) entry which is preliminary data.</text>
</comment>
<evidence type="ECO:0000256" key="2">
    <source>
        <dbReference type="SAM" id="Phobius"/>
    </source>
</evidence>
<feature type="region of interest" description="Disordered" evidence="1">
    <location>
        <begin position="281"/>
        <end position="327"/>
    </location>
</feature>
<evidence type="ECO:0000256" key="1">
    <source>
        <dbReference type="SAM" id="MobiDB-lite"/>
    </source>
</evidence>
<name>A0AA38NZ72_9AGAR</name>
<feature type="transmembrane region" description="Helical" evidence="2">
    <location>
        <begin position="6"/>
        <end position="21"/>
    </location>
</feature>
<feature type="transmembrane region" description="Helical" evidence="2">
    <location>
        <begin position="33"/>
        <end position="54"/>
    </location>
</feature>
<dbReference type="EMBL" id="MU806716">
    <property type="protein sequence ID" value="KAJ3833349.1"/>
    <property type="molecule type" value="Genomic_DNA"/>
</dbReference>
<keyword evidence="2" id="KW-0812">Transmembrane</keyword>
<feature type="transmembrane region" description="Helical" evidence="2">
    <location>
        <begin position="211"/>
        <end position="233"/>
    </location>
</feature>
<protein>
    <submittedName>
        <fullName evidence="3">Uncharacterized protein</fullName>
    </submittedName>
</protein>
<dbReference type="Proteomes" id="UP001163846">
    <property type="component" value="Unassembled WGS sequence"/>
</dbReference>
<evidence type="ECO:0000313" key="3">
    <source>
        <dbReference type="EMBL" id="KAJ3833349.1"/>
    </source>
</evidence>
<feature type="transmembrane region" description="Helical" evidence="2">
    <location>
        <begin position="161"/>
        <end position="186"/>
    </location>
</feature>
<accession>A0AA38NZ72</accession>